<evidence type="ECO:0000256" key="1">
    <source>
        <dbReference type="ARBA" id="ARBA00011764"/>
    </source>
</evidence>
<comment type="subunit">
    <text evidence="1">Self-associates forming complexes of several hundred monomers.</text>
</comment>
<dbReference type="InterPro" id="IPR028002">
    <property type="entry name" value="Myb_DNA-bind_5"/>
</dbReference>
<feature type="region of interest" description="Disordered" evidence="6">
    <location>
        <begin position="130"/>
        <end position="153"/>
    </location>
</feature>
<dbReference type="Pfam" id="PF13873">
    <property type="entry name" value="Myb_DNA-bind_5"/>
    <property type="match status" value="1"/>
</dbReference>
<evidence type="ECO:0000259" key="7">
    <source>
        <dbReference type="Pfam" id="PF13873"/>
    </source>
</evidence>
<evidence type="ECO:0000256" key="6">
    <source>
        <dbReference type="SAM" id="MobiDB-lite"/>
    </source>
</evidence>
<protein>
    <recommendedName>
        <fullName evidence="2">Regulatory protein zeste</fullName>
    </recommendedName>
</protein>
<keyword evidence="3" id="KW-0805">Transcription regulation</keyword>
<reference evidence="8" key="1">
    <citation type="submission" date="2017-09" db="EMBL/GenBank/DDBJ databases">
        <title>Contemporary evolution of a Lepidopteran species, Heliothis virescens, in response to modern agricultural practices.</title>
        <authorList>
            <person name="Fritz M.L."/>
            <person name="Deyonke A.M."/>
            <person name="Papanicolaou A."/>
            <person name="Micinski S."/>
            <person name="Westbrook J."/>
            <person name="Gould F."/>
        </authorList>
    </citation>
    <scope>NUCLEOTIDE SEQUENCE [LARGE SCALE GENOMIC DNA]</scope>
    <source>
        <strain evidence="8">HvINT-</strain>
        <tissue evidence="8">Whole body</tissue>
    </source>
</reference>
<evidence type="ECO:0000256" key="3">
    <source>
        <dbReference type="ARBA" id="ARBA00023015"/>
    </source>
</evidence>
<evidence type="ECO:0000256" key="5">
    <source>
        <dbReference type="ARBA" id="ARBA00025466"/>
    </source>
</evidence>
<evidence type="ECO:0000256" key="2">
    <source>
        <dbReference type="ARBA" id="ARBA00016807"/>
    </source>
</evidence>
<evidence type="ECO:0000256" key="4">
    <source>
        <dbReference type="ARBA" id="ARBA00023163"/>
    </source>
</evidence>
<gene>
    <name evidence="8" type="ORF">B5V51_3865</name>
</gene>
<evidence type="ECO:0000313" key="8">
    <source>
        <dbReference type="EMBL" id="PCG69658.1"/>
    </source>
</evidence>
<comment type="caution">
    <text evidence="8">The sequence shown here is derived from an EMBL/GenBank/DDBJ whole genome shotgun (WGS) entry which is preliminary data.</text>
</comment>
<keyword evidence="4" id="KW-0804">Transcription</keyword>
<dbReference type="AlphaFoldDB" id="A0A2A4JD93"/>
<dbReference type="EMBL" id="NWSH01001923">
    <property type="protein sequence ID" value="PCG69658.1"/>
    <property type="molecule type" value="Genomic_DNA"/>
</dbReference>
<feature type="domain" description="Myb/SANT-like DNA-binding" evidence="7">
    <location>
        <begin position="2"/>
        <end position="44"/>
    </location>
</feature>
<sequence length="208" mass="24409">MNEAKKRAWVEITKKFNSICRRNKRTAQQIRIQWKTMKMLMKKQTRAEDLIIEGPGLEILNSETEKISNNSGLNFKCLKVESIEYETESEEDADPLLVSSPVSETITPTPIQKESSNIQVELEVLSGCNESSTQTDHDYTARPNKNGDTSNISEKHYEDMRYYRDMENNRLEKEHLLRMRTMQEQHNQLMKNLRLQEEILKKQLSKID</sequence>
<comment type="function">
    <text evidence="5">Involved in transvection phenomena (= synapsis-dependent gene expression), where the synaptic pairing of chromosomes carrying genes with which zeste interacts influences the expression of these genes. Zeste binds to DNA and stimulates transcription from a nearby promoter.</text>
</comment>
<organism evidence="8">
    <name type="scientific">Heliothis virescens</name>
    <name type="common">Tobacco budworm moth</name>
    <dbReference type="NCBI Taxonomy" id="7102"/>
    <lineage>
        <taxon>Eukaryota</taxon>
        <taxon>Metazoa</taxon>
        <taxon>Ecdysozoa</taxon>
        <taxon>Arthropoda</taxon>
        <taxon>Hexapoda</taxon>
        <taxon>Insecta</taxon>
        <taxon>Pterygota</taxon>
        <taxon>Neoptera</taxon>
        <taxon>Endopterygota</taxon>
        <taxon>Lepidoptera</taxon>
        <taxon>Glossata</taxon>
        <taxon>Ditrysia</taxon>
        <taxon>Noctuoidea</taxon>
        <taxon>Noctuidae</taxon>
        <taxon>Heliothinae</taxon>
        <taxon>Heliothis</taxon>
    </lineage>
</organism>
<accession>A0A2A4JD93</accession>
<name>A0A2A4JD93_HELVI</name>
<proteinExistence type="predicted"/>